<dbReference type="InterPro" id="IPR016035">
    <property type="entry name" value="Acyl_Trfase/lysoPLipase"/>
</dbReference>
<dbReference type="SUPFAM" id="SSF52151">
    <property type="entry name" value="FabD/lysophospholipase-like"/>
    <property type="match status" value="1"/>
</dbReference>
<keyword evidence="3 4" id="KW-0443">Lipid metabolism</keyword>
<evidence type="ECO:0000256" key="1">
    <source>
        <dbReference type="ARBA" id="ARBA00022801"/>
    </source>
</evidence>
<protein>
    <recommendedName>
        <fullName evidence="5">PNPLA domain-containing protein</fullName>
    </recommendedName>
</protein>
<sequence length="565" mass="64167">MRSERMVASEWKIFSKYFSGSIQLLPFYETHTLARQVFSSKVRANSDTSYVIYRGKVPCLFITITAGQVTNILAQETIQLSWGTIFLVVDKLFKQNFQPTISFTFPQALTIHLQEVFLKHGYKVIENKSVRKDLAYHTGLILGGGGARGAYQIGVWQALKELNISIEIITGTSVGALNGALILQGDFEVAKDMWEKIDTQKILSFPTMDVSSETLGGLMSQIGSFTRSAIQSNGVSTQPLKDLIQETFSQEKMQQAATDFYLVTTELPSMQEKEIRFKSCHSDQWQSWLLASASFFPAMAATKIADKYYVDGGYRNNIPVDLALSAGATECIIVDVKGPGIMKPVKIPTVVNCLNLQTPWTMGAVLLFDGIRSTRNIQLGYLETMKTVGKKYTGYWYTFAETLSDVTAFQQTFFAYIKETYQIKLWNSMEQKNKICKKLRRVYKDRVYTENIGLVLIELLAKSQEISAYKLYTIKELASIMQQSEHGKTDLVKSIGMISVQEWLKKYYEDYFLLSDKQQVSLVNELLESNEQEKPQRIAFLLEKIPVQVLQILMREFIKQGVKEK</sequence>
<dbReference type="PANTHER" id="PTHR14226">
    <property type="entry name" value="NEUROPATHY TARGET ESTERASE/SWISS CHEESE D.MELANOGASTER"/>
    <property type="match status" value="1"/>
</dbReference>
<feature type="active site" description="Proton acceptor" evidence="4">
    <location>
        <position position="311"/>
    </location>
</feature>
<keyword evidence="1 4" id="KW-0378">Hydrolase</keyword>
<evidence type="ECO:0000259" key="5">
    <source>
        <dbReference type="PROSITE" id="PS51635"/>
    </source>
</evidence>
<feature type="short sequence motif" description="GXGXXG" evidence="4">
    <location>
        <begin position="144"/>
        <end position="149"/>
    </location>
</feature>
<evidence type="ECO:0000313" key="6">
    <source>
        <dbReference type="EMBL" id="ALS02241.1"/>
    </source>
</evidence>
<dbReference type="InterPro" id="IPR050301">
    <property type="entry name" value="NTE"/>
</dbReference>
<accession>A0ABM5WB17</accession>
<evidence type="ECO:0000256" key="4">
    <source>
        <dbReference type="PROSITE-ProRule" id="PRU01161"/>
    </source>
</evidence>
<organism evidence="6 7">
    <name type="scientific">Enterococcus silesiacus</name>
    <dbReference type="NCBI Taxonomy" id="332949"/>
    <lineage>
        <taxon>Bacteria</taxon>
        <taxon>Bacillati</taxon>
        <taxon>Bacillota</taxon>
        <taxon>Bacilli</taxon>
        <taxon>Lactobacillales</taxon>
        <taxon>Enterococcaceae</taxon>
        <taxon>Enterococcus</taxon>
    </lineage>
</organism>
<feature type="domain" description="PNPLA" evidence="5">
    <location>
        <begin position="140"/>
        <end position="324"/>
    </location>
</feature>
<dbReference type="PANTHER" id="PTHR14226:SF57">
    <property type="entry name" value="BLR7027 PROTEIN"/>
    <property type="match status" value="1"/>
</dbReference>
<feature type="active site" description="Nucleophile" evidence="4">
    <location>
        <position position="173"/>
    </location>
</feature>
<dbReference type="PROSITE" id="PS51635">
    <property type="entry name" value="PNPLA"/>
    <property type="match status" value="1"/>
</dbReference>
<keyword evidence="2 4" id="KW-0442">Lipid degradation</keyword>
<gene>
    <name evidence="6" type="ORF">ATZ33_12855</name>
</gene>
<dbReference type="Gene3D" id="3.40.1090.10">
    <property type="entry name" value="Cytosolic phospholipase A2 catalytic domain"/>
    <property type="match status" value="2"/>
</dbReference>
<evidence type="ECO:0000256" key="3">
    <source>
        <dbReference type="ARBA" id="ARBA00023098"/>
    </source>
</evidence>
<reference evidence="6 7" key="1">
    <citation type="submission" date="2015-12" db="EMBL/GenBank/DDBJ databases">
        <authorList>
            <person name="Lauer A."/>
            <person name="Humrighouse B."/>
            <person name="Loparev V."/>
            <person name="Shewmaker P.L."/>
            <person name="Whitney A.M."/>
            <person name="McLaughlin R.W."/>
        </authorList>
    </citation>
    <scope>NUCLEOTIDE SEQUENCE [LARGE SCALE GENOMIC DNA]</scope>
    <source>
        <strain evidence="6 7">LMG 23085</strain>
    </source>
</reference>
<dbReference type="Pfam" id="PF01734">
    <property type="entry name" value="Patatin"/>
    <property type="match status" value="1"/>
</dbReference>
<dbReference type="EMBL" id="CP013614">
    <property type="protein sequence ID" value="ALS02241.1"/>
    <property type="molecule type" value="Genomic_DNA"/>
</dbReference>
<evidence type="ECO:0000256" key="2">
    <source>
        <dbReference type="ARBA" id="ARBA00022963"/>
    </source>
</evidence>
<feature type="short sequence motif" description="GXSXG" evidence="4">
    <location>
        <begin position="171"/>
        <end position="175"/>
    </location>
</feature>
<feature type="short sequence motif" description="DGA/G" evidence="4">
    <location>
        <begin position="311"/>
        <end position="313"/>
    </location>
</feature>
<evidence type="ECO:0000313" key="7">
    <source>
        <dbReference type="Proteomes" id="UP000065511"/>
    </source>
</evidence>
<name>A0ABM5WB17_9ENTE</name>
<dbReference type="InterPro" id="IPR002641">
    <property type="entry name" value="PNPLA_dom"/>
</dbReference>
<keyword evidence="7" id="KW-1185">Reference proteome</keyword>
<proteinExistence type="predicted"/>
<dbReference type="CDD" id="cd07209">
    <property type="entry name" value="Pat_hypo_Ecoli_Z1214_like"/>
    <property type="match status" value="1"/>
</dbReference>
<dbReference type="Proteomes" id="UP000065511">
    <property type="component" value="Chromosome"/>
</dbReference>
<dbReference type="RefSeq" id="WP_071877134.1">
    <property type="nucleotide sequence ID" value="NZ_JXLC01000006.1"/>
</dbReference>